<dbReference type="EMBL" id="FOHA01000013">
    <property type="protein sequence ID" value="SER96120.1"/>
    <property type="molecule type" value="Genomic_DNA"/>
</dbReference>
<gene>
    <name evidence="1" type="ORF">SAMN04488559_11336</name>
</gene>
<dbReference type="InterPro" id="IPR029278">
    <property type="entry name" value="Imm26"/>
</dbReference>
<proteinExistence type="predicted"/>
<name>A0A1H9TFK4_9LACT</name>
<dbReference type="STRING" id="142588.SAMN04488559_11336"/>
<keyword evidence="2" id="KW-1185">Reference proteome</keyword>
<dbReference type="Pfam" id="PF15428">
    <property type="entry name" value="Imm26"/>
    <property type="match status" value="1"/>
</dbReference>
<dbReference type="AlphaFoldDB" id="A0A1H9TFK4"/>
<dbReference type="RefSeq" id="WP_092652935.1">
    <property type="nucleotide sequence ID" value="NZ_FOHA01000013.1"/>
</dbReference>
<dbReference type="Proteomes" id="UP000198948">
    <property type="component" value="Unassembled WGS sequence"/>
</dbReference>
<organism evidence="1 2">
    <name type="scientific">Isobaculum melis</name>
    <dbReference type="NCBI Taxonomy" id="142588"/>
    <lineage>
        <taxon>Bacteria</taxon>
        <taxon>Bacillati</taxon>
        <taxon>Bacillota</taxon>
        <taxon>Bacilli</taxon>
        <taxon>Lactobacillales</taxon>
        <taxon>Carnobacteriaceae</taxon>
        <taxon>Isobaculum</taxon>
    </lineage>
</organism>
<protein>
    <submittedName>
        <fullName evidence="1">Immunity protein 26</fullName>
    </submittedName>
</protein>
<evidence type="ECO:0000313" key="1">
    <source>
        <dbReference type="EMBL" id="SER96120.1"/>
    </source>
</evidence>
<sequence length="268" mass="30393">MSKKITFGKIDIQLPSETLTVFEIFEDLATLFETDYQSEAVARLKKELNKIPALKPKPTIDYEADRTSLTSRSATTIYCVAECINHLAASEEQLTTLEKEQIMTTLKTWKRPKPQRWQIGDVFSIPLMDGTFMFGQVIDTYLTKSSPICLLFELKKSQEKVGDAELAVSQVITVLNIDNEPLNNGTYKVLHHMQCFMSKAQRVNANTSYGGTIMTALGNAYYGLEPWNILYKEDYYDQLLLSNIARPKTAQVLTQEARNAYRNKHAGV</sequence>
<dbReference type="OrthoDB" id="979541at2"/>
<accession>A0A1H9TFK4</accession>
<evidence type="ECO:0000313" key="2">
    <source>
        <dbReference type="Proteomes" id="UP000198948"/>
    </source>
</evidence>
<reference evidence="1 2" key="1">
    <citation type="submission" date="2016-10" db="EMBL/GenBank/DDBJ databases">
        <authorList>
            <person name="de Groot N.N."/>
        </authorList>
    </citation>
    <scope>NUCLEOTIDE SEQUENCE [LARGE SCALE GENOMIC DNA]</scope>
    <source>
        <strain evidence="1 2">DSM 13760</strain>
    </source>
</reference>